<feature type="compositionally biased region" description="Basic and acidic residues" evidence="1">
    <location>
        <begin position="41"/>
        <end position="56"/>
    </location>
</feature>
<sequence length="69" mass="7931">MSGTWHLHRYDTSWKTIVGLLASIYDPIIPSGSTGSPRTCQRNDEYRQANSGIKERRRPDHSINGIFWV</sequence>
<keyword evidence="3" id="KW-1185">Reference proteome</keyword>
<feature type="region of interest" description="Disordered" evidence="1">
    <location>
        <begin position="32"/>
        <end position="56"/>
    </location>
</feature>
<evidence type="ECO:0000256" key="1">
    <source>
        <dbReference type="SAM" id="MobiDB-lite"/>
    </source>
</evidence>
<reference evidence="3" key="1">
    <citation type="submission" date="2014-09" db="EMBL/GenBank/DDBJ databases">
        <authorList>
            <person name="Mudge J."/>
            <person name="Ramaraj T."/>
            <person name="Lindquist I.E."/>
            <person name="Bharti A.K."/>
            <person name="Sundararajan A."/>
            <person name="Cameron C.T."/>
            <person name="Woodward J.E."/>
            <person name="May G.D."/>
            <person name="Brubaker C."/>
            <person name="Broadhvest J."/>
            <person name="Wilkins T.A."/>
        </authorList>
    </citation>
    <scope>NUCLEOTIDE SEQUENCE</scope>
    <source>
        <strain evidence="3">cv. AKA8401</strain>
    </source>
</reference>
<accession>A0A0B0P4Q8</accession>
<organism evidence="2 3">
    <name type="scientific">Gossypium arboreum</name>
    <name type="common">Tree cotton</name>
    <name type="synonym">Gossypium nanking</name>
    <dbReference type="NCBI Taxonomy" id="29729"/>
    <lineage>
        <taxon>Eukaryota</taxon>
        <taxon>Viridiplantae</taxon>
        <taxon>Streptophyta</taxon>
        <taxon>Embryophyta</taxon>
        <taxon>Tracheophyta</taxon>
        <taxon>Spermatophyta</taxon>
        <taxon>Magnoliopsida</taxon>
        <taxon>eudicotyledons</taxon>
        <taxon>Gunneridae</taxon>
        <taxon>Pentapetalae</taxon>
        <taxon>rosids</taxon>
        <taxon>malvids</taxon>
        <taxon>Malvales</taxon>
        <taxon>Malvaceae</taxon>
        <taxon>Malvoideae</taxon>
        <taxon>Gossypium</taxon>
    </lineage>
</organism>
<proteinExistence type="predicted"/>
<evidence type="ECO:0000313" key="2">
    <source>
        <dbReference type="EMBL" id="KHG18316.1"/>
    </source>
</evidence>
<gene>
    <name evidence="2" type="ORF">F383_21033</name>
</gene>
<dbReference type="Proteomes" id="UP000032142">
    <property type="component" value="Unassembled WGS sequence"/>
</dbReference>
<dbReference type="EMBL" id="KN410320">
    <property type="protein sequence ID" value="KHG18316.1"/>
    <property type="molecule type" value="Genomic_DNA"/>
</dbReference>
<protein>
    <submittedName>
        <fullName evidence="2">Uncharacterized protein</fullName>
    </submittedName>
</protein>
<dbReference type="AlphaFoldDB" id="A0A0B0P4Q8"/>
<name>A0A0B0P4Q8_GOSAR</name>
<evidence type="ECO:0000313" key="3">
    <source>
        <dbReference type="Proteomes" id="UP000032142"/>
    </source>
</evidence>